<gene>
    <name evidence="7" type="ORF">ACFFNY_03250</name>
</gene>
<reference evidence="7 8" key="1">
    <citation type="submission" date="2024-09" db="EMBL/GenBank/DDBJ databases">
        <authorList>
            <person name="Sun Q."/>
            <person name="Mori K."/>
        </authorList>
    </citation>
    <scope>NUCLEOTIDE SEQUENCE [LARGE SCALE GENOMIC DNA]</scope>
    <source>
        <strain evidence="7 8">JCM 12520</strain>
    </source>
</reference>
<dbReference type="InterPro" id="IPR009057">
    <property type="entry name" value="Homeodomain-like_sf"/>
</dbReference>
<dbReference type="InterPro" id="IPR001789">
    <property type="entry name" value="Sig_transdc_resp-reg_receiver"/>
</dbReference>
<dbReference type="Gene3D" id="3.40.50.2300">
    <property type="match status" value="1"/>
</dbReference>
<organism evidence="7 8">
    <name type="scientific">Paenibacillus hodogayensis</name>
    <dbReference type="NCBI Taxonomy" id="279208"/>
    <lineage>
        <taxon>Bacteria</taxon>
        <taxon>Bacillati</taxon>
        <taxon>Bacillota</taxon>
        <taxon>Bacilli</taxon>
        <taxon>Bacillales</taxon>
        <taxon>Paenibacillaceae</taxon>
        <taxon>Paenibacillus</taxon>
    </lineage>
</organism>
<dbReference type="SMART" id="SM00342">
    <property type="entry name" value="HTH_ARAC"/>
    <property type="match status" value="1"/>
</dbReference>
<evidence type="ECO:0000313" key="8">
    <source>
        <dbReference type="Proteomes" id="UP001589619"/>
    </source>
</evidence>
<accession>A0ABV5VQZ3</accession>
<sequence>MLKILIVDDDKLVRKGLIVTMPWSDFGMTVVGEANNGEKALEFLQQHEVDLLITDLAMPVMPGIELMRRVRRLYPHLGIVVLTFHQDFESVQEALRIGAIDYIAKFELEKEQAEDVLGRIAERIRHERVRIDRHGNPFYDYENERDIYGASVDKPNHKRSSVPENDLLAIRVRWSSLLWVMNDKMFHELLAEMRLVRLSVSKLESMFDEAMTEWARLVPEKTLDPFNRIQTFAHWSDWEEWLQSVRKQIRLRLMKSYSAEVIQSVLKAVAFINRHLSEELRIADASKEAVMSRSYFSQCFKDIVGKPFHDYMRDARIANARVLLKQTSNPVYWVAEKCGYPNEKYFSRVFREQTGMLPSEFRLSKE</sequence>
<feature type="modified residue" description="4-aspartylphosphate" evidence="4">
    <location>
        <position position="55"/>
    </location>
</feature>
<evidence type="ECO:0000259" key="6">
    <source>
        <dbReference type="PROSITE" id="PS50110"/>
    </source>
</evidence>
<dbReference type="Pfam" id="PF12833">
    <property type="entry name" value="HTH_18"/>
    <property type="match status" value="1"/>
</dbReference>
<evidence type="ECO:0000256" key="3">
    <source>
        <dbReference type="ARBA" id="ARBA00023163"/>
    </source>
</evidence>
<evidence type="ECO:0000256" key="1">
    <source>
        <dbReference type="ARBA" id="ARBA00023015"/>
    </source>
</evidence>
<dbReference type="SUPFAM" id="SSF52172">
    <property type="entry name" value="CheY-like"/>
    <property type="match status" value="1"/>
</dbReference>
<evidence type="ECO:0000259" key="5">
    <source>
        <dbReference type="PROSITE" id="PS01124"/>
    </source>
</evidence>
<dbReference type="PROSITE" id="PS50110">
    <property type="entry name" value="RESPONSE_REGULATORY"/>
    <property type="match status" value="1"/>
</dbReference>
<dbReference type="PRINTS" id="PR00032">
    <property type="entry name" value="HTHARAC"/>
</dbReference>
<feature type="domain" description="Response regulatory" evidence="6">
    <location>
        <begin position="3"/>
        <end position="120"/>
    </location>
</feature>
<feature type="domain" description="HTH araC/xylS-type" evidence="5">
    <location>
        <begin position="266"/>
        <end position="364"/>
    </location>
</feature>
<evidence type="ECO:0000256" key="2">
    <source>
        <dbReference type="ARBA" id="ARBA00023125"/>
    </source>
</evidence>
<dbReference type="PANTHER" id="PTHR43280">
    <property type="entry name" value="ARAC-FAMILY TRANSCRIPTIONAL REGULATOR"/>
    <property type="match status" value="1"/>
</dbReference>
<keyword evidence="2" id="KW-0238">DNA-binding</keyword>
<dbReference type="EMBL" id="JBHMAG010000003">
    <property type="protein sequence ID" value="MFB9750578.1"/>
    <property type="molecule type" value="Genomic_DNA"/>
</dbReference>
<dbReference type="SMART" id="SM00448">
    <property type="entry name" value="REC"/>
    <property type="match status" value="1"/>
</dbReference>
<protein>
    <submittedName>
        <fullName evidence="7">Response regulator</fullName>
    </submittedName>
</protein>
<evidence type="ECO:0000256" key="4">
    <source>
        <dbReference type="PROSITE-ProRule" id="PRU00169"/>
    </source>
</evidence>
<keyword evidence="4" id="KW-0597">Phosphoprotein</keyword>
<dbReference type="PROSITE" id="PS01124">
    <property type="entry name" value="HTH_ARAC_FAMILY_2"/>
    <property type="match status" value="1"/>
</dbReference>
<dbReference type="InterPro" id="IPR018062">
    <property type="entry name" value="HTH_AraC-typ_CS"/>
</dbReference>
<dbReference type="Pfam" id="PF00072">
    <property type="entry name" value="Response_reg"/>
    <property type="match status" value="1"/>
</dbReference>
<dbReference type="InterPro" id="IPR011006">
    <property type="entry name" value="CheY-like_superfamily"/>
</dbReference>
<dbReference type="PROSITE" id="PS00041">
    <property type="entry name" value="HTH_ARAC_FAMILY_1"/>
    <property type="match status" value="1"/>
</dbReference>
<dbReference type="RefSeq" id="WP_344906767.1">
    <property type="nucleotide sequence ID" value="NZ_BAAAYO010000005.1"/>
</dbReference>
<keyword evidence="1" id="KW-0805">Transcription regulation</keyword>
<dbReference type="Gene3D" id="1.10.10.60">
    <property type="entry name" value="Homeodomain-like"/>
    <property type="match status" value="2"/>
</dbReference>
<dbReference type="SUPFAM" id="SSF46689">
    <property type="entry name" value="Homeodomain-like"/>
    <property type="match status" value="2"/>
</dbReference>
<dbReference type="InterPro" id="IPR020449">
    <property type="entry name" value="Tscrpt_reg_AraC-type_HTH"/>
</dbReference>
<name>A0ABV5VQZ3_9BACL</name>
<proteinExistence type="predicted"/>
<dbReference type="InterPro" id="IPR018060">
    <property type="entry name" value="HTH_AraC"/>
</dbReference>
<evidence type="ECO:0000313" key="7">
    <source>
        <dbReference type="EMBL" id="MFB9750578.1"/>
    </source>
</evidence>
<dbReference type="CDD" id="cd17536">
    <property type="entry name" value="REC_YesN-like"/>
    <property type="match status" value="1"/>
</dbReference>
<dbReference type="PANTHER" id="PTHR43280:SF28">
    <property type="entry name" value="HTH-TYPE TRANSCRIPTIONAL ACTIVATOR RHAS"/>
    <property type="match status" value="1"/>
</dbReference>
<keyword evidence="3" id="KW-0804">Transcription</keyword>
<comment type="caution">
    <text evidence="7">The sequence shown here is derived from an EMBL/GenBank/DDBJ whole genome shotgun (WGS) entry which is preliminary data.</text>
</comment>
<keyword evidence="8" id="KW-1185">Reference proteome</keyword>
<dbReference type="Proteomes" id="UP001589619">
    <property type="component" value="Unassembled WGS sequence"/>
</dbReference>